<name>A0A7I7U573_MYCPF</name>
<dbReference type="AlphaFoldDB" id="A0A7I7U573"/>
<reference evidence="1 2" key="1">
    <citation type="journal article" date="2019" name="Emerg. Microbes Infect.">
        <title>Comprehensive subspecies identification of 175 nontuberculous mycobacteria species based on 7547 genomic profiles.</title>
        <authorList>
            <person name="Matsumoto Y."/>
            <person name="Kinjo T."/>
            <person name="Motooka D."/>
            <person name="Nabeya D."/>
            <person name="Jung N."/>
            <person name="Uechi K."/>
            <person name="Horii T."/>
            <person name="Iida T."/>
            <person name="Fujita J."/>
            <person name="Nakamura S."/>
        </authorList>
    </citation>
    <scope>NUCLEOTIDE SEQUENCE [LARGE SCALE GENOMIC DNA]</scope>
    <source>
        <strain evidence="1 2">JCM 6367</strain>
    </source>
</reference>
<organism evidence="1 2">
    <name type="scientific">Mycolicibacterium parafortuitum</name>
    <name type="common">Mycobacterium parafortuitum</name>
    <dbReference type="NCBI Taxonomy" id="39692"/>
    <lineage>
        <taxon>Bacteria</taxon>
        <taxon>Bacillati</taxon>
        <taxon>Actinomycetota</taxon>
        <taxon>Actinomycetes</taxon>
        <taxon>Mycobacteriales</taxon>
        <taxon>Mycobacteriaceae</taxon>
        <taxon>Mycolicibacterium</taxon>
    </lineage>
</organism>
<dbReference type="RefSeq" id="WP_163766541.1">
    <property type="nucleotide sequence ID" value="NZ_AP022598.1"/>
</dbReference>
<accession>A0A7I7U573</accession>
<proteinExistence type="predicted"/>
<sequence length="327" mass="37263">MEGTDDGVESDAGFTWKNPWIAEFKEREQILKATRGYELAEQVRMLNFASYAFGGNTTELQNHLSRYPAIFQSGQKPPLDPDVGDPFTVELSRLLLNALGAASALISGQRAILRDVWPKVGRDPSEFEQGPYTEKRLELFVEIEAKLIVDLRNYAQHKFLPKLDATTYWSTQIPLGELRFMLSTKPLLEWDRLSAPVREYLKAAGDSVDLLPIYQRYTVSVREFFKWFWLQVEDAMRAERAEIKAHGEELNAFAEDVFLAPDWFQNGGEPPANWATIAPRWRRTRKAKIRLKRAEIGHTSVRGIAVDSDGNATVGEHPWTPITTRVP</sequence>
<dbReference type="Proteomes" id="UP000466554">
    <property type="component" value="Chromosome"/>
</dbReference>
<evidence type="ECO:0000313" key="1">
    <source>
        <dbReference type="EMBL" id="BBY75739.1"/>
    </source>
</evidence>
<evidence type="ECO:0000313" key="2">
    <source>
        <dbReference type="Proteomes" id="UP000466554"/>
    </source>
</evidence>
<protein>
    <submittedName>
        <fullName evidence="1">Uncharacterized protein</fullName>
    </submittedName>
</protein>
<gene>
    <name evidence="1" type="ORF">MPRF_26380</name>
</gene>
<dbReference type="EMBL" id="AP022598">
    <property type="protein sequence ID" value="BBY75739.1"/>
    <property type="molecule type" value="Genomic_DNA"/>
</dbReference>